<dbReference type="EnsemblMetazoa" id="tetur04g00460.1">
    <property type="protein sequence ID" value="tetur04g00460.1"/>
    <property type="gene ID" value="tetur04g00460"/>
</dbReference>
<reference evidence="1" key="2">
    <citation type="submission" date="2015-06" db="UniProtKB">
        <authorList>
            <consortium name="EnsemblMetazoa"/>
        </authorList>
    </citation>
    <scope>IDENTIFICATION</scope>
</reference>
<sequence>MLLKLPKKSLLKSFDELPKVGTNVFDESIFFTSVVTLMCEFLSSSTTSIKGMVLPSSGNFVHVRICKCPSNLVHHKRTACMCTQRGETCVLTLSYNALADSSAHCRLLLFYKKEEYKMIIYDPLIASYAAPGTIEKLFAKKLKIGIGGSRVAGKTLVRKPV</sequence>
<accession>T1K189</accession>
<dbReference type="HOGENOM" id="CLU_1645890_0_0_1"/>
<dbReference type="Proteomes" id="UP000015104">
    <property type="component" value="Unassembled WGS sequence"/>
</dbReference>
<name>T1K189_TETUR</name>
<proteinExistence type="predicted"/>
<protein>
    <submittedName>
        <fullName evidence="1">Uncharacterized protein</fullName>
    </submittedName>
</protein>
<evidence type="ECO:0000313" key="1">
    <source>
        <dbReference type="EnsemblMetazoa" id="tetur04g00460.1"/>
    </source>
</evidence>
<dbReference type="AlphaFoldDB" id="T1K189"/>
<reference evidence="2" key="1">
    <citation type="submission" date="2011-08" db="EMBL/GenBank/DDBJ databases">
        <authorList>
            <person name="Rombauts S."/>
        </authorList>
    </citation>
    <scope>NUCLEOTIDE SEQUENCE</scope>
    <source>
        <strain evidence="2">London</strain>
    </source>
</reference>
<keyword evidence="2" id="KW-1185">Reference proteome</keyword>
<organism evidence="1 2">
    <name type="scientific">Tetranychus urticae</name>
    <name type="common">Two-spotted spider mite</name>
    <dbReference type="NCBI Taxonomy" id="32264"/>
    <lineage>
        <taxon>Eukaryota</taxon>
        <taxon>Metazoa</taxon>
        <taxon>Ecdysozoa</taxon>
        <taxon>Arthropoda</taxon>
        <taxon>Chelicerata</taxon>
        <taxon>Arachnida</taxon>
        <taxon>Acari</taxon>
        <taxon>Acariformes</taxon>
        <taxon>Trombidiformes</taxon>
        <taxon>Prostigmata</taxon>
        <taxon>Eleutherengona</taxon>
        <taxon>Raphignathae</taxon>
        <taxon>Tetranychoidea</taxon>
        <taxon>Tetranychidae</taxon>
        <taxon>Tetranychus</taxon>
    </lineage>
</organism>
<dbReference type="EMBL" id="CAEY01001347">
    <property type="status" value="NOT_ANNOTATED_CDS"/>
    <property type="molecule type" value="Genomic_DNA"/>
</dbReference>
<evidence type="ECO:0000313" key="2">
    <source>
        <dbReference type="Proteomes" id="UP000015104"/>
    </source>
</evidence>